<dbReference type="Proteomes" id="UP000474676">
    <property type="component" value="Unassembled WGS sequence"/>
</dbReference>
<feature type="transmembrane region" description="Helical" evidence="1">
    <location>
        <begin position="26"/>
        <end position="48"/>
    </location>
</feature>
<proteinExistence type="predicted"/>
<dbReference type="PANTHER" id="PTHR35804">
    <property type="entry name" value="LYSINE EXPORTER LYSO"/>
    <property type="match status" value="1"/>
</dbReference>
<dbReference type="GeneID" id="303114147"/>
<keyword evidence="1" id="KW-1133">Transmembrane helix</keyword>
<keyword evidence="3" id="KW-1185">Reference proteome</keyword>
<keyword evidence="1" id="KW-0472">Membrane</keyword>
<sequence>MTVLPFISLGAGTVLGLLIKYPQFQKLADIISTTALVLLMLCIGIGIGIDESVVREFPKIGANCIVIALSAIFFSVLLTFICEKTVLSLENYSSSSDHMDTSDVDSNHPASHLVWLMPACLIAGLITGIIMRSTISSSFTNAAFTIALIILYVCVGISQGSNKEVFHNLRTLGFRILWLPFAILVGSITGGFFSSLFLDIPMEIPVVSACGMSFYSITGAYMTQTYGLAPGAYGFIVNLLREFITVLIMPLLIRISPGSPIAGGAAGDMDTMLAPVTKFVGINLSIVTLLTGTVLTFIVPILLPIMSNFIITL</sequence>
<feature type="transmembrane region" description="Helical" evidence="1">
    <location>
        <begin position="113"/>
        <end position="131"/>
    </location>
</feature>
<feature type="transmembrane region" description="Helical" evidence="1">
    <location>
        <begin position="138"/>
        <end position="158"/>
    </location>
</feature>
<feature type="transmembrane region" description="Helical" evidence="1">
    <location>
        <begin position="178"/>
        <end position="198"/>
    </location>
</feature>
<dbReference type="Pfam" id="PF03956">
    <property type="entry name" value="Lys_export"/>
    <property type="match status" value="2"/>
</dbReference>
<evidence type="ECO:0000256" key="1">
    <source>
        <dbReference type="SAM" id="Phobius"/>
    </source>
</evidence>
<dbReference type="GO" id="GO:0015661">
    <property type="term" value="F:L-lysine efflux transmembrane transporter activity"/>
    <property type="evidence" value="ECO:0007669"/>
    <property type="project" value="InterPro"/>
</dbReference>
<dbReference type="PANTHER" id="PTHR35804:SF1">
    <property type="entry name" value="LYSINE EXPORTER LYSO"/>
    <property type="match status" value="1"/>
</dbReference>
<name>A0A6L5Y3H8_9FIRM</name>
<organism evidence="2 3">
    <name type="scientific">Hornefia butyriciproducens</name>
    <dbReference type="NCBI Taxonomy" id="2652293"/>
    <lineage>
        <taxon>Bacteria</taxon>
        <taxon>Bacillati</taxon>
        <taxon>Bacillota</taxon>
        <taxon>Clostridia</taxon>
        <taxon>Peptostreptococcales</taxon>
        <taxon>Anaerovoracaceae</taxon>
        <taxon>Hornefia</taxon>
    </lineage>
</organism>
<dbReference type="RefSeq" id="WP_154573657.1">
    <property type="nucleotide sequence ID" value="NZ_JBNPKE010000001.1"/>
</dbReference>
<keyword evidence="1" id="KW-0812">Transmembrane</keyword>
<feature type="transmembrane region" description="Helical" evidence="1">
    <location>
        <begin position="279"/>
        <end position="303"/>
    </location>
</feature>
<dbReference type="EMBL" id="VUMZ01000002">
    <property type="protein sequence ID" value="MST51163.1"/>
    <property type="molecule type" value="Genomic_DNA"/>
</dbReference>
<dbReference type="InterPro" id="IPR005642">
    <property type="entry name" value="LysO"/>
</dbReference>
<feature type="transmembrane region" description="Helical" evidence="1">
    <location>
        <begin position="60"/>
        <end position="81"/>
    </location>
</feature>
<dbReference type="AlphaFoldDB" id="A0A6L5Y3H8"/>
<evidence type="ECO:0000313" key="3">
    <source>
        <dbReference type="Proteomes" id="UP000474676"/>
    </source>
</evidence>
<feature type="transmembrane region" description="Helical" evidence="1">
    <location>
        <begin position="205"/>
        <end position="226"/>
    </location>
</feature>
<evidence type="ECO:0000313" key="2">
    <source>
        <dbReference type="EMBL" id="MST51163.1"/>
    </source>
</evidence>
<dbReference type="GO" id="GO:0005886">
    <property type="term" value="C:plasma membrane"/>
    <property type="evidence" value="ECO:0007669"/>
    <property type="project" value="TreeGrafter"/>
</dbReference>
<gene>
    <name evidence="2" type="ORF">FYJ64_02315</name>
</gene>
<reference evidence="2 3" key="1">
    <citation type="submission" date="2019-08" db="EMBL/GenBank/DDBJ databases">
        <title>In-depth cultivation of the pig gut microbiome towards novel bacterial diversity and tailored functional studies.</title>
        <authorList>
            <person name="Wylensek D."/>
            <person name="Hitch T.C.A."/>
            <person name="Clavel T."/>
        </authorList>
    </citation>
    <scope>NUCLEOTIDE SEQUENCE [LARGE SCALE GENOMIC DNA]</scope>
    <source>
        <strain evidence="2 3">WCA-MUC-591-APC-3H</strain>
    </source>
</reference>
<accession>A0A6L5Y3H8</accession>
<protein>
    <submittedName>
        <fullName evidence="2">Lysine exporter LysO family protein</fullName>
    </submittedName>
</protein>
<comment type="caution">
    <text evidence="2">The sequence shown here is derived from an EMBL/GenBank/DDBJ whole genome shotgun (WGS) entry which is preliminary data.</text>
</comment>